<feature type="domain" description="BTB" evidence="3">
    <location>
        <begin position="37"/>
        <end position="99"/>
    </location>
</feature>
<evidence type="ECO:0000259" key="3">
    <source>
        <dbReference type="PROSITE" id="PS50097"/>
    </source>
</evidence>
<keyword evidence="2" id="KW-0677">Repeat</keyword>
<name>A0A401PSS7_SCYTO</name>
<dbReference type="InterPro" id="IPR015915">
    <property type="entry name" value="Kelch-typ_b-propeller"/>
</dbReference>
<reference evidence="4 5" key="1">
    <citation type="journal article" date="2018" name="Nat. Ecol. Evol.">
        <title>Shark genomes provide insights into elasmobranch evolution and the origin of vertebrates.</title>
        <authorList>
            <person name="Hara Y"/>
            <person name="Yamaguchi K"/>
            <person name="Onimaru K"/>
            <person name="Kadota M"/>
            <person name="Koyanagi M"/>
            <person name="Keeley SD"/>
            <person name="Tatsumi K"/>
            <person name="Tanaka K"/>
            <person name="Motone F"/>
            <person name="Kageyama Y"/>
            <person name="Nozu R"/>
            <person name="Adachi N"/>
            <person name="Nishimura O"/>
            <person name="Nakagawa R"/>
            <person name="Tanegashima C"/>
            <person name="Kiyatake I"/>
            <person name="Matsumoto R"/>
            <person name="Murakumo K"/>
            <person name="Nishida K"/>
            <person name="Terakita A"/>
            <person name="Kuratani S"/>
            <person name="Sato K"/>
            <person name="Hyodo S Kuraku.S."/>
        </authorList>
    </citation>
    <scope>NUCLEOTIDE SEQUENCE [LARGE SCALE GENOMIC DNA]</scope>
</reference>
<gene>
    <name evidence="4" type="ORF">scyTo_0015440</name>
</gene>
<evidence type="ECO:0000256" key="2">
    <source>
        <dbReference type="ARBA" id="ARBA00022737"/>
    </source>
</evidence>
<dbReference type="SMART" id="SM00225">
    <property type="entry name" value="BTB"/>
    <property type="match status" value="1"/>
</dbReference>
<dbReference type="InterPro" id="IPR017096">
    <property type="entry name" value="BTB-kelch_protein"/>
</dbReference>
<dbReference type="InterPro" id="IPR011705">
    <property type="entry name" value="BACK"/>
</dbReference>
<accession>A0A401PSS7</accession>
<dbReference type="OMA" id="THKGILY"/>
<sequence>MSTSFQNGVEHQPLVSDTYPCRLLEGLLNLRIRNILCDVMLEAEGVTFPAHKVVVASASSYCKLLLESQHTKVIKLNVTARGLKHVLDFIYSNRLDLTLEIIEDVLKAAEALLVRDAIKLCFKFLEEHLNQRNCLDIFKITQKFGPEELKQKAFLYLGQHYKYILENPCRLVELDKLTLCKILENNDIQEYSELEIFNCATMWLHHDKNRLKDAAHVLKRIRFGLISATNLQKYVQEIAIMKTDSQCYKYLQEALSYHSRLYAQPILLSEHTRIRSNSENMLILGGRTTNNNVCSDVWVADETGSCWRKLGEMPAPLYNHGVVVVNNFVFVIGGQNGFDATGNKPSNEVYRFDPRNSSWIQVAGMLEKRTRFYVDAILDHIVSVAGGTLLGSLTNTVEEYKTEENKWEFIAPFPVAVADHTGTVHKGILYISGGFSAGKAVKDLYSYLPRLQRWIINQSMTFARCDHGMATIGDKIFCVGGRTLNSSDEWFHVNETEYYVPAADQWTTLKVSPFDCCQFSTSVHNSKMYITGGGSLRQMTKKDSVFIYDPEARRWGRTGALPLPLVDHAACMVKLSGEILHKLNSEECAHPLLGTKRSSTLNLFVTD</sequence>
<proteinExistence type="predicted"/>
<dbReference type="STRING" id="75743.A0A401PSS7"/>
<dbReference type="SMART" id="SM00612">
    <property type="entry name" value="Kelch"/>
    <property type="match status" value="6"/>
</dbReference>
<keyword evidence="5" id="KW-1185">Reference proteome</keyword>
<dbReference type="OrthoDB" id="1925334at2759"/>
<evidence type="ECO:0000256" key="1">
    <source>
        <dbReference type="ARBA" id="ARBA00022441"/>
    </source>
</evidence>
<dbReference type="Pfam" id="PF24981">
    <property type="entry name" value="Beta-prop_ATRN-LZTR1"/>
    <property type="match status" value="1"/>
</dbReference>
<dbReference type="PROSITE" id="PS50097">
    <property type="entry name" value="BTB"/>
    <property type="match status" value="1"/>
</dbReference>
<dbReference type="SMART" id="SM00875">
    <property type="entry name" value="BACK"/>
    <property type="match status" value="1"/>
</dbReference>
<evidence type="ECO:0000313" key="4">
    <source>
        <dbReference type="EMBL" id="GCB76165.1"/>
    </source>
</evidence>
<dbReference type="Pfam" id="PF07707">
    <property type="entry name" value="BACK"/>
    <property type="match status" value="1"/>
</dbReference>
<dbReference type="Pfam" id="PF00651">
    <property type="entry name" value="BTB"/>
    <property type="match status" value="1"/>
</dbReference>
<dbReference type="AlphaFoldDB" id="A0A401PSS7"/>
<dbReference type="EMBL" id="BFAA01008760">
    <property type="protein sequence ID" value="GCB76165.1"/>
    <property type="molecule type" value="Genomic_DNA"/>
</dbReference>
<dbReference type="Gene3D" id="3.30.710.10">
    <property type="entry name" value="Potassium Channel Kv1.1, Chain A"/>
    <property type="match status" value="1"/>
</dbReference>
<dbReference type="Gene3D" id="1.25.40.420">
    <property type="match status" value="1"/>
</dbReference>
<dbReference type="PANTHER" id="PTHR45632:SF15">
    <property type="entry name" value="BTB DOMAIN-CONTAINING PROTEIN"/>
    <property type="match status" value="1"/>
</dbReference>
<dbReference type="Proteomes" id="UP000288216">
    <property type="component" value="Unassembled WGS sequence"/>
</dbReference>
<dbReference type="SUPFAM" id="SSF117281">
    <property type="entry name" value="Kelch motif"/>
    <property type="match status" value="1"/>
</dbReference>
<evidence type="ECO:0000313" key="5">
    <source>
        <dbReference type="Proteomes" id="UP000288216"/>
    </source>
</evidence>
<protein>
    <recommendedName>
        <fullName evidence="3">BTB domain-containing protein</fullName>
    </recommendedName>
</protein>
<dbReference type="InterPro" id="IPR006652">
    <property type="entry name" value="Kelch_1"/>
</dbReference>
<dbReference type="PIRSF" id="PIRSF037037">
    <property type="entry name" value="Kelch-like_protein_gigaxonin"/>
    <property type="match status" value="1"/>
</dbReference>
<organism evidence="4 5">
    <name type="scientific">Scyliorhinus torazame</name>
    <name type="common">Cloudy catshark</name>
    <name type="synonym">Catulus torazame</name>
    <dbReference type="NCBI Taxonomy" id="75743"/>
    <lineage>
        <taxon>Eukaryota</taxon>
        <taxon>Metazoa</taxon>
        <taxon>Chordata</taxon>
        <taxon>Craniata</taxon>
        <taxon>Vertebrata</taxon>
        <taxon>Chondrichthyes</taxon>
        <taxon>Elasmobranchii</taxon>
        <taxon>Galeomorphii</taxon>
        <taxon>Galeoidea</taxon>
        <taxon>Carcharhiniformes</taxon>
        <taxon>Scyliorhinidae</taxon>
        <taxon>Scyliorhinus</taxon>
    </lineage>
</organism>
<keyword evidence="1" id="KW-0880">Kelch repeat</keyword>
<dbReference type="InterPro" id="IPR011333">
    <property type="entry name" value="SKP1/BTB/POZ_sf"/>
</dbReference>
<comment type="caution">
    <text evidence="4">The sequence shown here is derived from an EMBL/GenBank/DDBJ whole genome shotgun (WGS) entry which is preliminary data.</text>
</comment>
<dbReference type="InterPro" id="IPR000210">
    <property type="entry name" value="BTB/POZ_dom"/>
</dbReference>
<dbReference type="InterPro" id="IPR056737">
    <property type="entry name" value="Beta-prop_ATRN-MKLN-like"/>
</dbReference>
<dbReference type="PANTHER" id="PTHR45632">
    <property type="entry name" value="LD33804P"/>
    <property type="match status" value="1"/>
</dbReference>
<dbReference type="SUPFAM" id="SSF54695">
    <property type="entry name" value="POZ domain"/>
    <property type="match status" value="1"/>
</dbReference>
<dbReference type="Gene3D" id="2.120.10.80">
    <property type="entry name" value="Kelch-type beta propeller"/>
    <property type="match status" value="1"/>
</dbReference>